<dbReference type="InterPro" id="IPR022642">
    <property type="entry name" value="CheR_C"/>
</dbReference>
<evidence type="ECO:0000313" key="9">
    <source>
        <dbReference type="Proteomes" id="UP000233534"/>
    </source>
</evidence>
<dbReference type="Gene3D" id="1.10.155.10">
    <property type="entry name" value="Chemotaxis receptor methyltransferase CheR, N-terminal domain"/>
    <property type="match status" value="1"/>
</dbReference>
<dbReference type="Proteomes" id="UP000239720">
    <property type="component" value="Unassembled WGS sequence"/>
</dbReference>
<name>A0A2K9ECJ4_9FIRM</name>
<sequence length="272" mass="32308">MINISDKEFEYLSTFVRNNYGINLTEKKKSLVVGRLQNILLEHNFKNFTQYYEYILSDTSGQAVTGLINKITTNHTYFMREPEHFNFFKNKVLPFLENSVQGAKDLRIWSAGCSSGEEPYTLAMIISDYFGEEKLWWDTRILATDISMKVINKAKAGVYSDEQVNAIPKIWKLKYFEKIDENNWRIKESIKKEVIFRIFNLMNKSFPFKKKFHVIFCRNVMIYFDNETKDNLVNKFYEYTEPGGYLFIGHSESLNKEKTKYKYIMPAVYRKE</sequence>
<organism evidence="7 9">
    <name type="scientific">Acetivibrio saccincola</name>
    <dbReference type="NCBI Taxonomy" id="1677857"/>
    <lineage>
        <taxon>Bacteria</taxon>
        <taxon>Bacillati</taxon>
        <taxon>Bacillota</taxon>
        <taxon>Clostridia</taxon>
        <taxon>Eubacteriales</taxon>
        <taxon>Oscillospiraceae</taxon>
        <taxon>Acetivibrio</taxon>
    </lineage>
</organism>
<dbReference type="PIRSF" id="PIRSF000410">
    <property type="entry name" value="CheR"/>
    <property type="match status" value="1"/>
</dbReference>
<dbReference type="KEGG" id="hsc:HVS_09835"/>
<protein>
    <recommendedName>
        <fullName evidence="2">protein-glutamate O-methyltransferase</fullName>
        <ecNumber evidence="2">2.1.1.80</ecNumber>
    </recommendedName>
</protein>
<evidence type="ECO:0000256" key="5">
    <source>
        <dbReference type="ARBA" id="ARBA00022691"/>
    </source>
</evidence>
<dbReference type="SMART" id="SM00138">
    <property type="entry name" value="MeTrc"/>
    <property type="match status" value="1"/>
</dbReference>
<comment type="catalytic activity">
    <reaction evidence="1">
        <text>L-glutamyl-[protein] + S-adenosyl-L-methionine = [protein]-L-glutamate 5-O-methyl ester + S-adenosyl-L-homocysteine</text>
        <dbReference type="Rhea" id="RHEA:24452"/>
        <dbReference type="Rhea" id="RHEA-COMP:10208"/>
        <dbReference type="Rhea" id="RHEA-COMP:10311"/>
        <dbReference type="ChEBI" id="CHEBI:29973"/>
        <dbReference type="ChEBI" id="CHEBI:57856"/>
        <dbReference type="ChEBI" id="CHEBI:59789"/>
        <dbReference type="ChEBI" id="CHEBI:82795"/>
        <dbReference type="EC" id="2.1.1.80"/>
    </reaction>
</comment>
<dbReference type="Pfam" id="PF01739">
    <property type="entry name" value="CheR"/>
    <property type="match status" value="1"/>
</dbReference>
<evidence type="ECO:0000313" key="7">
    <source>
        <dbReference type="EMBL" id="AUG57864.1"/>
    </source>
</evidence>
<evidence type="ECO:0000256" key="2">
    <source>
        <dbReference type="ARBA" id="ARBA00012534"/>
    </source>
</evidence>
<gene>
    <name evidence="7" type="primary">cheR2</name>
    <name evidence="8" type="ORF">B9R14_13970</name>
    <name evidence="7" type="ORF">HVS_09835</name>
</gene>
<dbReference type="InterPro" id="IPR000780">
    <property type="entry name" value="CheR_MeTrfase"/>
</dbReference>
<keyword evidence="9" id="KW-1185">Reference proteome</keyword>
<dbReference type="Proteomes" id="UP000233534">
    <property type="component" value="Chromosome"/>
</dbReference>
<dbReference type="EC" id="2.1.1.80" evidence="2"/>
<dbReference type="EMBL" id="NEMB01000003">
    <property type="protein sequence ID" value="PQQ67744.1"/>
    <property type="molecule type" value="Genomic_DNA"/>
</dbReference>
<dbReference type="EMBL" id="CP025197">
    <property type="protein sequence ID" value="AUG57864.1"/>
    <property type="molecule type" value="Genomic_DNA"/>
</dbReference>
<dbReference type="Gene3D" id="3.40.50.150">
    <property type="entry name" value="Vaccinia Virus protein VP39"/>
    <property type="match status" value="1"/>
</dbReference>
<dbReference type="SUPFAM" id="SSF47757">
    <property type="entry name" value="Chemotaxis receptor methyltransferase CheR, N-terminal domain"/>
    <property type="match status" value="1"/>
</dbReference>
<evidence type="ECO:0000256" key="1">
    <source>
        <dbReference type="ARBA" id="ARBA00001541"/>
    </source>
</evidence>
<dbReference type="AlphaFoldDB" id="A0A2K9ECJ4"/>
<proteinExistence type="predicted"/>
<dbReference type="GO" id="GO:0032259">
    <property type="term" value="P:methylation"/>
    <property type="evidence" value="ECO:0007669"/>
    <property type="project" value="UniProtKB-KW"/>
</dbReference>
<keyword evidence="4 7" id="KW-0808">Transferase</keyword>
<evidence type="ECO:0000313" key="10">
    <source>
        <dbReference type="Proteomes" id="UP000239720"/>
    </source>
</evidence>
<dbReference type="InterPro" id="IPR036804">
    <property type="entry name" value="CheR_N_sf"/>
</dbReference>
<dbReference type="InterPro" id="IPR026024">
    <property type="entry name" value="Chemotaxis_MeTrfase_CheR"/>
</dbReference>
<dbReference type="RefSeq" id="WP_101301739.1">
    <property type="nucleotide sequence ID" value="NZ_CP025197.1"/>
</dbReference>
<dbReference type="OrthoDB" id="9816309at2"/>
<evidence type="ECO:0000256" key="3">
    <source>
        <dbReference type="ARBA" id="ARBA00022603"/>
    </source>
</evidence>
<dbReference type="PRINTS" id="PR00996">
    <property type="entry name" value="CHERMTFRASE"/>
</dbReference>
<evidence type="ECO:0000259" key="6">
    <source>
        <dbReference type="PROSITE" id="PS50123"/>
    </source>
</evidence>
<reference evidence="7 9" key="1">
    <citation type="submission" date="2017-12" db="EMBL/GenBank/DDBJ databases">
        <title>Complete genome sequence of Herbivorax saccincola GGR1, a novel Cellulosome-producing hydrolytic bacterium in a thermophilic biogas plant, established by Illumina and Nanopore MinION sequencing.</title>
        <authorList>
            <person name="Pechtl A."/>
            <person name="Ruckert C."/>
            <person name="Koeck D.E."/>
            <person name="Maus I."/>
            <person name="Winkler A."/>
            <person name="Kalinowski J."/>
            <person name="Puhler A."/>
            <person name="Schwarz W.W."/>
            <person name="Zverlov V.V."/>
            <person name="Schluter A."/>
            <person name="Liebl W."/>
        </authorList>
    </citation>
    <scope>NUCLEOTIDE SEQUENCE [LARGE SCALE GENOMIC DNA]</scope>
    <source>
        <strain evidence="7">GGR1</strain>
        <strain evidence="9">SR1</strain>
    </source>
</reference>
<evidence type="ECO:0000313" key="8">
    <source>
        <dbReference type="EMBL" id="PQQ67744.1"/>
    </source>
</evidence>
<dbReference type="InterPro" id="IPR022641">
    <property type="entry name" value="CheR_N"/>
</dbReference>
<keyword evidence="3 7" id="KW-0489">Methyltransferase</keyword>
<reference evidence="8 10" key="2">
    <citation type="journal article" date="2018" name="Syst. Appl. Microbiol.">
        <title>Characterization and high-quality draft genome sequence of Herbivorax saccincola A7, an anaerobic, alkaliphilic, thermophilic, cellulolytic, and xylanolytic bacterium.</title>
        <authorList>
            <person name="Aikawa S."/>
            <person name="Baramee S."/>
            <person name="Sermsathanaswadi J."/>
            <person name="Thianheng P."/>
            <person name="Tachaapaikoon C."/>
            <person name="Shikata A."/>
            <person name="Waeonukul R."/>
            <person name="Pason P."/>
            <person name="Ratanakhanokchai K."/>
            <person name="Kosugi A."/>
        </authorList>
    </citation>
    <scope>NUCLEOTIDE SEQUENCE [LARGE SCALE GENOMIC DNA]</scope>
    <source>
        <strain evidence="8 10">A7</strain>
    </source>
</reference>
<dbReference type="PANTHER" id="PTHR24422:SF19">
    <property type="entry name" value="CHEMOTAXIS PROTEIN METHYLTRANSFERASE"/>
    <property type="match status" value="1"/>
</dbReference>
<dbReference type="GO" id="GO:0008983">
    <property type="term" value="F:protein-glutamate O-methyltransferase activity"/>
    <property type="evidence" value="ECO:0007669"/>
    <property type="project" value="UniProtKB-EC"/>
</dbReference>
<dbReference type="Pfam" id="PF03705">
    <property type="entry name" value="CheR_N"/>
    <property type="match status" value="1"/>
</dbReference>
<feature type="domain" description="CheR-type methyltransferase" evidence="6">
    <location>
        <begin position="1"/>
        <end position="272"/>
    </location>
</feature>
<keyword evidence="5" id="KW-0949">S-adenosyl-L-methionine</keyword>
<dbReference type="SUPFAM" id="SSF53335">
    <property type="entry name" value="S-adenosyl-L-methionine-dependent methyltransferases"/>
    <property type="match status" value="1"/>
</dbReference>
<dbReference type="PROSITE" id="PS50123">
    <property type="entry name" value="CHER"/>
    <property type="match status" value="1"/>
</dbReference>
<dbReference type="InterPro" id="IPR050903">
    <property type="entry name" value="Bact_Chemotaxis_MeTrfase"/>
</dbReference>
<evidence type="ECO:0000256" key="4">
    <source>
        <dbReference type="ARBA" id="ARBA00022679"/>
    </source>
</evidence>
<dbReference type="InterPro" id="IPR029063">
    <property type="entry name" value="SAM-dependent_MTases_sf"/>
</dbReference>
<accession>A0A2K9ECJ4</accession>
<dbReference type="PANTHER" id="PTHR24422">
    <property type="entry name" value="CHEMOTAXIS PROTEIN METHYLTRANSFERASE"/>
    <property type="match status" value="1"/>
</dbReference>